<dbReference type="EMBL" id="BNGU01000004">
    <property type="protein sequence ID" value="GHM59175.1"/>
    <property type="molecule type" value="Genomic_DNA"/>
</dbReference>
<dbReference type="PANTHER" id="PTHR34039">
    <property type="entry name" value="UPF0102 PROTEIN YRAN"/>
    <property type="match status" value="1"/>
</dbReference>
<evidence type="ECO:0000256" key="1">
    <source>
        <dbReference type="ARBA" id="ARBA00006738"/>
    </source>
</evidence>
<name>A0A8J3HU97_9RICK</name>
<dbReference type="SUPFAM" id="SSF52980">
    <property type="entry name" value="Restriction endonuclease-like"/>
    <property type="match status" value="1"/>
</dbReference>
<keyword evidence="4" id="KW-1185">Reference proteome</keyword>
<organism evidence="3 4">
    <name type="scientific">Candidatus Mesenet longicola</name>
    <dbReference type="NCBI Taxonomy" id="1892558"/>
    <lineage>
        <taxon>Bacteria</taxon>
        <taxon>Pseudomonadati</taxon>
        <taxon>Pseudomonadota</taxon>
        <taxon>Alphaproteobacteria</taxon>
        <taxon>Rickettsiales</taxon>
        <taxon>Anaplasmataceae</taxon>
        <taxon>Candidatus Mesenet</taxon>
    </lineage>
</organism>
<keyword evidence="2" id="KW-0812">Transmembrane</keyword>
<comment type="caution">
    <text evidence="3">The sequence shown here is derived from an EMBL/GenBank/DDBJ whole genome shotgun (WGS) entry which is preliminary data.</text>
</comment>
<protein>
    <submittedName>
        <fullName evidence="3">UPF0102 protein</fullName>
    </submittedName>
</protein>
<dbReference type="InterPro" id="IPR003509">
    <property type="entry name" value="UPF0102_YraN-like"/>
</dbReference>
<evidence type="ECO:0000313" key="4">
    <source>
        <dbReference type="Proteomes" id="UP000637906"/>
    </source>
</evidence>
<dbReference type="InterPro" id="IPR011335">
    <property type="entry name" value="Restrct_endonuc-II-like"/>
</dbReference>
<evidence type="ECO:0000313" key="3">
    <source>
        <dbReference type="EMBL" id="GHM59175.1"/>
    </source>
</evidence>
<dbReference type="AlphaFoldDB" id="A0A8J3HU97"/>
<keyword evidence="2" id="KW-1133">Transmembrane helix</keyword>
<dbReference type="Proteomes" id="UP000637906">
    <property type="component" value="Unassembled WGS sequence"/>
</dbReference>
<dbReference type="PANTHER" id="PTHR34039:SF1">
    <property type="entry name" value="UPF0102 PROTEIN YRAN"/>
    <property type="match status" value="1"/>
</dbReference>
<comment type="similarity">
    <text evidence="1">Belongs to the UPF0102 family.</text>
</comment>
<proteinExistence type="inferred from homology"/>
<evidence type="ECO:0000256" key="2">
    <source>
        <dbReference type="SAM" id="Phobius"/>
    </source>
</evidence>
<reference evidence="3 4" key="1">
    <citation type="journal article" date="2021" name="Microb. Ecol.">
        <title>Candidatus Mesenet longicola: Novel Endosymbionts of Brontispa longissima that Induce Cytoplasmic Incompatibility.</title>
        <authorList>
            <person name="Takano S."/>
            <person name="Gotoh Y."/>
            <person name="Hayashi T."/>
        </authorList>
    </citation>
    <scope>NUCLEOTIDE SEQUENCE [LARGE SCALE GENOMIC DNA]</scope>
    <source>
        <strain evidence="3">L5</strain>
    </source>
</reference>
<feature type="transmembrane region" description="Helical" evidence="2">
    <location>
        <begin position="13"/>
        <end position="31"/>
    </location>
</feature>
<dbReference type="Pfam" id="PF02021">
    <property type="entry name" value="UPF0102"/>
    <property type="match status" value="1"/>
</dbReference>
<accession>A0A8J3HU97</accession>
<gene>
    <name evidence="3" type="ORF">sL5_01680</name>
</gene>
<dbReference type="InterPro" id="IPR011856">
    <property type="entry name" value="tRNA_endonuc-like_dom_sf"/>
</dbReference>
<sequence>MGLIVNKVNLPNFVGYVGEVIVLFFLKLKLYSIIKHRYKCHLGEVDIIACKKNKLLFVEVKTSLFSDEIPISNFQRNAIINSAKYFISLNSKFQKFILSFDLCFLSLRKLPVYIENAWVE</sequence>
<dbReference type="GO" id="GO:0003676">
    <property type="term" value="F:nucleic acid binding"/>
    <property type="evidence" value="ECO:0007669"/>
    <property type="project" value="InterPro"/>
</dbReference>
<dbReference type="Gene3D" id="3.40.1350.10">
    <property type="match status" value="1"/>
</dbReference>
<keyword evidence="2" id="KW-0472">Membrane</keyword>